<evidence type="ECO:0000313" key="11">
    <source>
        <dbReference type="EMBL" id="PWN98915.1"/>
    </source>
</evidence>
<comment type="subunit">
    <text evidence="9">LSm subunits form a heteromer with a doughnut shape.</text>
</comment>
<evidence type="ECO:0000259" key="10">
    <source>
        <dbReference type="PROSITE" id="PS52002"/>
    </source>
</evidence>
<sequence>MATAALSAYVEQSVLLLTQDGRVIVGILQGFDTAGSVILSACVERIFSAEAPVEEVPLGLYILRGDAITLVGRLDAELEKTQDLQSLRIDPIPHVRHT</sequence>
<dbReference type="SUPFAM" id="SSF50182">
    <property type="entry name" value="Sm-like ribonucleoproteins"/>
    <property type="match status" value="1"/>
</dbReference>
<evidence type="ECO:0000256" key="4">
    <source>
        <dbReference type="ARBA" id="ARBA00022728"/>
    </source>
</evidence>
<dbReference type="GO" id="GO:0000398">
    <property type="term" value="P:mRNA splicing, via spliceosome"/>
    <property type="evidence" value="ECO:0007669"/>
    <property type="project" value="UniProtKB-UniRule"/>
</dbReference>
<evidence type="ECO:0000256" key="3">
    <source>
        <dbReference type="ARBA" id="ARBA00022664"/>
    </source>
</evidence>
<dbReference type="InterPro" id="IPR010920">
    <property type="entry name" value="LSM_dom_sf"/>
</dbReference>
<dbReference type="InterPro" id="IPR034103">
    <property type="entry name" value="Lsm8"/>
</dbReference>
<dbReference type="Gene3D" id="2.30.30.100">
    <property type="match status" value="1"/>
</dbReference>
<dbReference type="PANTHER" id="PTHR15588:SF9">
    <property type="entry name" value="U6 SNRNA-ASSOCIATED SM-LIKE PROTEIN LSM8"/>
    <property type="match status" value="1"/>
</dbReference>
<keyword evidence="5 9" id="KW-0694">RNA-binding</keyword>
<dbReference type="InterPro" id="IPR001163">
    <property type="entry name" value="Sm_dom_euk/arc"/>
</dbReference>
<keyword evidence="7 9" id="KW-0539">Nucleus</keyword>
<dbReference type="AlphaFoldDB" id="A0A316ZEZ3"/>
<dbReference type="Pfam" id="PF01423">
    <property type="entry name" value="LSM"/>
    <property type="match status" value="1"/>
</dbReference>
<evidence type="ECO:0000256" key="5">
    <source>
        <dbReference type="ARBA" id="ARBA00022884"/>
    </source>
</evidence>
<evidence type="ECO:0000256" key="7">
    <source>
        <dbReference type="ARBA" id="ARBA00023242"/>
    </source>
</evidence>
<comment type="subcellular location">
    <subcellularLocation>
        <location evidence="1 9">Nucleus</location>
    </subcellularLocation>
</comment>
<dbReference type="Proteomes" id="UP000245946">
    <property type="component" value="Unassembled WGS sequence"/>
</dbReference>
<dbReference type="GO" id="GO:0046540">
    <property type="term" value="C:U4/U6 x U5 tri-snRNP complex"/>
    <property type="evidence" value="ECO:0007669"/>
    <property type="project" value="UniProtKB-UniRule"/>
</dbReference>
<gene>
    <name evidence="9" type="primary">LSM8</name>
    <name evidence="11" type="ORF">FA09DRAFT_338188</name>
</gene>
<evidence type="ECO:0000256" key="9">
    <source>
        <dbReference type="RuleBase" id="RU365048"/>
    </source>
</evidence>
<evidence type="ECO:0000256" key="2">
    <source>
        <dbReference type="ARBA" id="ARBA00006850"/>
    </source>
</evidence>
<evidence type="ECO:0000256" key="1">
    <source>
        <dbReference type="ARBA" id="ARBA00004123"/>
    </source>
</evidence>
<comment type="similarity">
    <text evidence="2 9">Belongs to the snRNP Sm proteins family.</text>
</comment>
<dbReference type="PROSITE" id="PS52002">
    <property type="entry name" value="SM"/>
    <property type="match status" value="1"/>
</dbReference>
<dbReference type="OrthoDB" id="10263346at2759"/>
<dbReference type="FunFam" id="2.30.30.100:FF:000027">
    <property type="entry name" value="U6 snRNA-associated Sm-like protein LSm8"/>
    <property type="match status" value="1"/>
</dbReference>
<protein>
    <recommendedName>
        <fullName evidence="9">LSM2-LSM8 complex subunit LSM8</fullName>
    </recommendedName>
</protein>
<evidence type="ECO:0000313" key="12">
    <source>
        <dbReference type="Proteomes" id="UP000245946"/>
    </source>
</evidence>
<dbReference type="PANTHER" id="PTHR15588">
    <property type="entry name" value="LSM1"/>
    <property type="match status" value="1"/>
</dbReference>
<dbReference type="GO" id="GO:0003729">
    <property type="term" value="F:mRNA binding"/>
    <property type="evidence" value="ECO:0007669"/>
    <property type="project" value="TreeGrafter"/>
</dbReference>
<evidence type="ECO:0000256" key="6">
    <source>
        <dbReference type="ARBA" id="ARBA00023187"/>
    </source>
</evidence>
<feature type="domain" description="Sm" evidence="10">
    <location>
        <begin position="1"/>
        <end position="77"/>
    </location>
</feature>
<dbReference type="CDD" id="cd01727">
    <property type="entry name" value="LSm8"/>
    <property type="match status" value="1"/>
</dbReference>
<dbReference type="STRING" id="58919.A0A316ZEZ3"/>
<dbReference type="InterPro" id="IPR047575">
    <property type="entry name" value="Sm"/>
</dbReference>
<proteinExistence type="inferred from homology"/>
<organism evidence="11 12">
    <name type="scientific">Tilletiopsis washingtonensis</name>
    <dbReference type="NCBI Taxonomy" id="58919"/>
    <lineage>
        <taxon>Eukaryota</taxon>
        <taxon>Fungi</taxon>
        <taxon>Dikarya</taxon>
        <taxon>Basidiomycota</taxon>
        <taxon>Ustilaginomycotina</taxon>
        <taxon>Exobasidiomycetes</taxon>
        <taxon>Entylomatales</taxon>
        <taxon>Entylomatales incertae sedis</taxon>
        <taxon>Tilletiopsis</taxon>
    </lineage>
</organism>
<keyword evidence="3 9" id="KW-0507">mRNA processing</keyword>
<dbReference type="EMBL" id="KZ819290">
    <property type="protein sequence ID" value="PWN98915.1"/>
    <property type="molecule type" value="Genomic_DNA"/>
</dbReference>
<dbReference type="GO" id="GO:0005688">
    <property type="term" value="C:U6 snRNP"/>
    <property type="evidence" value="ECO:0007669"/>
    <property type="project" value="UniProtKB-UniRule"/>
</dbReference>
<dbReference type="InterPro" id="IPR044642">
    <property type="entry name" value="PTHR15588"/>
</dbReference>
<evidence type="ECO:0000256" key="8">
    <source>
        <dbReference type="ARBA" id="ARBA00023274"/>
    </source>
</evidence>
<keyword evidence="6 9" id="KW-0508">mRNA splicing</keyword>
<comment type="function">
    <text evidence="9">Plays role in pre-mRNA splicing as component of the U4/U6-U5 tri-snRNP complex that is involved in spliceosome assembly, and as component of the precatalytic spliceosome (spliceosome B complex). The heptameric LSM2-8 complex binds specifically to the 3'-terminal U-tract of U6 snRNA.</text>
</comment>
<keyword evidence="12" id="KW-1185">Reference proteome</keyword>
<dbReference type="SMART" id="SM00651">
    <property type="entry name" value="Sm"/>
    <property type="match status" value="1"/>
</dbReference>
<name>A0A316ZEZ3_9BASI</name>
<accession>A0A316ZEZ3</accession>
<dbReference type="GO" id="GO:0071011">
    <property type="term" value="C:precatalytic spliceosome"/>
    <property type="evidence" value="ECO:0007669"/>
    <property type="project" value="TreeGrafter"/>
</dbReference>
<reference evidence="11 12" key="1">
    <citation type="journal article" date="2018" name="Mol. Biol. Evol.">
        <title>Broad Genomic Sampling Reveals a Smut Pathogenic Ancestry of the Fungal Clade Ustilaginomycotina.</title>
        <authorList>
            <person name="Kijpornyongpan T."/>
            <person name="Mondo S.J."/>
            <person name="Barry K."/>
            <person name="Sandor L."/>
            <person name="Lee J."/>
            <person name="Lipzen A."/>
            <person name="Pangilinan J."/>
            <person name="LaButti K."/>
            <person name="Hainaut M."/>
            <person name="Henrissat B."/>
            <person name="Grigoriev I.V."/>
            <person name="Spatafora J.W."/>
            <person name="Aime M.C."/>
        </authorList>
    </citation>
    <scope>NUCLEOTIDE SEQUENCE [LARGE SCALE GENOMIC DNA]</scope>
    <source>
        <strain evidence="11 12">MCA 4186</strain>
    </source>
</reference>
<keyword evidence="4 9" id="KW-0747">Spliceosome</keyword>
<keyword evidence="8 9" id="KW-0687">Ribonucleoprotein</keyword>